<evidence type="ECO:0000256" key="1">
    <source>
        <dbReference type="SAM" id="Phobius"/>
    </source>
</evidence>
<gene>
    <name evidence="2" type="ORF">IW261DRAFT_1665943</name>
</gene>
<dbReference type="EMBL" id="JAUEPR010000043">
    <property type="protein sequence ID" value="KAK0472175.1"/>
    <property type="molecule type" value="Genomic_DNA"/>
</dbReference>
<keyword evidence="1" id="KW-0472">Membrane</keyword>
<accession>A0AA39NUZ4</accession>
<evidence type="ECO:0008006" key="4">
    <source>
        <dbReference type="Google" id="ProtNLM"/>
    </source>
</evidence>
<evidence type="ECO:0000313" key="2">
    <source>
        <dbReference type="EMBL" id="KAK0472175.1"/>
    </source>
</evidence>
<proteinExistence type="predicted"/>
<sequence>MFNVFRQSIVKHWLPVEAAPFIILVGGMLSGSAWYLSRLAMGPTIQWTRSNPTPWNTIQPNQGTKLIEVNQKFDKKWSRDKL</sequence>
<dbReference type="PANTHER" id="PTHR14256:SF1">
    <property type="entry name" value="GEO09626P1"/>
    <property type="match status" value="1"/>
</dbReference>
<evidence type="ECO:0000313" key="3">
    <source>
        <dbReference type="Proteomes" id="UP001175227"/>
    </source>
</evidence>
<keyword evidence="3" id="KW-1185">Reference proteome</keyword>
<dbReference type="AlphaFoldDB" id="A0AA39NUZ4"/>
<organism evidence="2 3">
    <name type="scientific">Armillaria novae-zelandiae</name>
    <dbReference type="NCBI Taxonomy" id="153914"/>
    <lineage>
        <taxon>Eukaryota</taxon>
        <taxon>Fungi</taxon>
        <taxon>Dikarya</taxon>
        <taxon>Basidiomycota</taxon>
        <taxon>Agaricomycotina</taxon>
        <taxon>Agaricomycetes</taxon>
        <taxon>Agaricomycetidae</taxon>
        <taxon>Agaricales</taxon>
        <taxon>Marasmiineae</taxon>
        <taxon>Physalacriaceae</taxon>
        <taxon>Armillaria</taxon>
    </lineage>
</organism>
<feature type="transmembrane region" description="Helical" evidence="1">
    <location>
        <begin position="18"/>
        <end position="36"/>
    </location>
</feature>
<dbReference type="Pfam" id="PF06522">
    <property type="entry name" value="B12D"/>
    <property type="match status" value="1"/>
</dbReference>
<keyword evidence="1" id="KW-0812">Transmembrane</keyword>
<comment type="caution">
    <text evidence="2">The sequence shown here is derived from an EMBL/GenBank/DDBJ whole genome shotgun (WGS) entry which is preliminary data.</text>
</comment>
<name>A0AA39NUZ4_9AGAR</name>
<protein>
    <recommendedName>
        <fullName evidence="4">NADH-ubiquinone oxidoreductase MLRQ subunit</fullName>
    </recommendedName>
</protein>
<dbReference type="PANTHER" id="PTHR14256">
    <property type="entry name" value="NADH-UBIQUINONE OXIDOREDUCTASE MLRQ SUBUNIT"/>
    <property type="match status" value="1"/>
</dbReference>
<reference evidence="2" key="1">
    <citation type="submission" date="2023-06" db="EMBL/GenBank/DDBJ databases">
        <authorList>
            <consortium name="Lawrence Berkeley National Laboratory"/>
            <person name="Ahrendt S."/>
            <person name="Sahu N."/>
            <person name="Indic B."/>
            <person name="Wong-Bajracharya J."/>
            <person name="Merenyi Z."/>
            <person name="Ke H.-M."/>
            <person name="Monk M."/>
            <person name="Kocsube S."/>
            <person name="Drula E."/>
            <person name="Lipzen A."/>
            <person name="Balint B."/>
            <person name="Henrissat B."/>
            <person name="Andreopoulos B."/>
            <person name="Martin F.M."/>
            <person name="Harder C.B."/>
            <person name="Rigling D."/>
            <person name="Ford K.L."/>
            <person name="Foster G.D."/>
            <person name="Pangilinan J."/>
            <person name="Papanicolaou A."/>
            <person name="Barry K."/>
            <person name="LaButti K."/>
            <person name="Viragh M."/>
            <person name="Koriabine M."/>
            <person name="Yan M."/>
            <person name="Riley R."/>
            <person name="Champramary S."/>
            <person name="Plett K.L."/>
            <person name="Tsai I.J."/>
            <person name="Slot J."/>
            <person name="Sipos G."/>
            <person name="Plett J."/>
            <person name="Nagy L.G."/>
            <person name="Grigoriev I.V."/>
        </authorList>
    </citation>
    <scope>NUCLEOTIDE SEQUENCE</scope>
    <source>
        <strain evidence="2">ICMP 16352</strain>
    </source>
</reference>
<dbReference type="InterPro" id="IPR010530">
    <property type="entry name" value="B12D"/>
</dbReference>
<keyword evidence="1" id="KW-1133">Transmembrane helix</keyword>
<dbReference type="Proteomes" id="UP001175227">
    <property type="component" value="Unassembled WGS sequence"/>
</dbReference>